<dbReference type="SMART" id="SM00066">
    <property type="entry name" value="GAL4"/>
    <property type="match status" value="1"/>
</dbReference>
<keyword evidence="5" id="KW-0539">Nucleus</keyword>
<comment type="caution">
    <text evidence="8">The sequence shown here is derived from an EMBL/GenBank/DDBJ whole genome shotgun (WGS) entry which is preliminary data.</text>
</comment>
<sequence>MDDQAEVSSSPMNFACDHCRHLKMRCIGKENPPCRRCRASNHDCTFRSTKRKKTQGKNDTRLAMLEKQMESMQSALKEMVALQRQSIGPTSNQNLSQLEDAVSRAPQPEGLTSPEIGMVQRSPMLFSLGSDGGQTTDDADKFVDPEAPLQAMLSQVEAARLVADGHLLQDDQWPRGPPEEATTPFEQPFDYGYGDGDGPPGEAIWLTRSPTRSTWGSALARLGRSSSNLQRADVSLRFRSPLSITTLIMVGKKIEDGAGPPSELQRRCREHAENIVKSTIFSPVQSLEAIQALASWGTPSGGQELGYESAPLSASPGRQSCNGQRANCEQEEPGRWRACMAGPLQDAARTWKRRLEKRARGLILGIGIGIIIALLKGWKKGISFESLPSHQYPSSGPNSRSERDTIVQRKGPACGGDSCGGATRQPNVERRQDDFVAANHYTHAGIAFAVRALIHLASLFPEALDLRQVGRDVDQVVTLLGKVPGFQFAKILQDVLGKARRHRVLPPVTAAASPAPGGGSGGGELPVAGSSAFDGSGNGNVWDGLVDFGSITSDVDFFLAEQLFSNNSAMGSGDMLPWYRF</sequence>
<feature type="region of interest" description="Disordered" evidence="6">
    <location>
        <begin position="508"/>
        <end position="529"/>
    </location>
</feature>
<evidence type="ECO:0000256" key="2">
    <source>
        <dbReference type="ARBA" id="ARBA00023015"/>
    </source>
</evidence>
<evidence type="ECO:0000256" key="5">
    <source>
        <dbReference type="ARBA" id="ARBA00023242"/>
    </source>
</evidence>
<gene>
    <name evidence="8" type="ORF">EHS25_006441</name>
</gene>
<evidence type="ECO:0000259" key="7">
    <source>
        <dbReference type="PROSITE" id="PS50048"/>
    </source>
</evidence>
<dbReference type="Proteomes" id="UP000279259">
    <property type="component" value="Unassembled WGS sequence"/>
</dbReference>
<dbReference type="GO" id="GO:0005634">
    <property type="term" value="C:nucleus"/>
    <property type="evidence" value="ECO:0007669"/>
    <property type="project" value="UniProtKB-SubCell"/>
</dbReference>
<keyword evidence="4" id="KW-0804">Transcription</keyword>
<evidence type="ECO:0000256" key="6">
    <source>
        <dbReference type="SAM" id="MobiDB-lite"/>
    </source>
</evidence>
<keyword evidence="2" id="KW-0805">Transcription regulation</keyword>
<dbReference type="InterPro" id="IPR051089">
    <property type="entry name" value="prtT"/>
</dbReference>
<organism evidence="8 9">
    <name type="scientific">Saitozyma podzolica</name>
    <dbReference type="NCBI Taxonomy" id="1890683"/>
    <lineage>
        <taxon>Eukaryota</taxon>
        <taxon>Fungi</taxon>
        <taxon>Dikarya</taxon>
        <taxon>Basidiomycota</taxon>
        <taxon>Agaricomycotina</taxon>
        <taxon>Tremellomycetes</taxon>
        <taxon>Tremellales</taxon>
        <taxon>Trimorphomycetaceae</taxon>
        <taxon>Saitozyma</taxon>
    </lineage>
</organism>
<dbReference type="PANTHER" id="PTHR31845">
    <property type="entry name" value="FINGER DOMAIN PROTEIN, PUTATIVE-RELATED"/>
    <property type="match status" value="1"/>
</dbReference>
<dbReference type="CDD" id="cd00067">
    <property type="entry name" value="GAL4"/>
    <property type="match status" value="1"/>
</dbReference>
<reference evidence="8 9" key="1">
    <citation type="submission" date="2018-11" db="EMBL/GenBank/DDBJ databases">
        <title>Genome sequence of Saitozyma podzolica DSM 27192.</title>
        <authorList>
            <person name="Aliyu H."/>
            <person name="Gorte O."/>
            <person name="Ochsenreither K."/>
        </authorList>
    </citation>
    <scope>NUCLEOTIDE SEQUENCE [LARGE SCALE GENOMIC DNA]</scope>
    <source>
        <strain evidence="8 9">DSM 27192</strain>
    </source>
</reference>
<proteinExistence type="predicted"/>
<feature type="region of interest" description="Disordered" evidence="6">
    <location>
        <begin position="389"/>
        <end position="426"/>
    </location>
</feature>
<feature type="domain" description="Zn(2)-C6 fungal-type" evidence="7">
    <location>
        <begin position="15"/>
        <end position="46"/>
    </location>
</feature>
<dbReference type="GO" id="GO:0000976">
    <property type="term" value="F:transcription cis-regulatory region binding"/>
    <property type="evidence" value="ECO:0007669"/>
    <property type="project" value="TreeGrafter"/>
</dbReference>
<dbReference type="Gene3D" id="4.10.240.10">
    <property type="entry name" value="Zn(2)-C6 fungal-type DNA-binding domain"/>
    <property type="match status" value="1"/>
</dbReference>
<dbReference type="OrthoDB" id="4454541at2759"/>
<comment type="subcellular location">
    <subcellularLocation>
        <location evidence="1">Nucleus</location>
    </subcellularLocation>
</comment>
<evidence type="ECO:0000256" key="4">
    <source>
        <dbReference type="ARBA" id="ARBA00023163"/>
    </source>
</evidence>
<feature type="compositionally biased region" description="Polar residues" evidence="6">
    <location>
        <begin position="389"/>
        <end position="399"/>
    </location>
</feature>
<evidence type="ECO:0000256" key="3">
    <source>
        <dbReference type="ARBA" id="ARBA00023125"/>
    </source>
</evidence>
<dbReference type="AlphaFoldDB" id="A0A427YRP4"/>
<evidence type="ECO:0000313" key="8">
    <source>
        <dbReference type="EMBL" id="RSH93793.1"/>
    </source>
</evidence>
<dbReference type="GO" id="GO:0008270">
    <property type="term" value="F:zinc ion binding"/>
    <property type="evidence" value="ECO:0007669"/>
    <property type="project" value="InterPro"/>
</dbReference>
<dbReference type="GO" id="GO:0000981">
    <property type="term" value="F:DNA-binding transcription factor activity, RNA polymerase II-specific"/>
    <property type="evidence" value="ECO:0007669"/>
    <property type="project" value="InterPro"/>
</dbReference>
<dbReference type="InterPro" id="IPR036864">
    <property type="entry name" value="Zn2-C6_fun-type_DNA-bd_sf"/>
</dbReference>
<dbReference type="PROSITE" id="PS00463">
    <property type="entry name" value="ZN2_CY6_FUNGAL_1"/>
    <property type="match status" value="1"/>
</dbReference>
<dbReference type="PROSITE" id="PS50048">
    <property type="entry name" value="ZN2_CY6_FUNGAL_2"/>
    <property type="match status" value="1"/>
</dbReference>
<keyword evidence="3" id="KW-0238">DNA-binding</keyword>
<dbReference type="Pfam" id="PF00172">
    <property type="entry name" value="Zn_clus"/>
    <property type="match status" value="1"/>
</dbReference>
<evidence type="ECO:0000313" key="9">
    <source>
        <dbReference type="Proteomes" id="UP000279259"/>
    </source>
</evidence>
<accession>A0A427YRP4</accession>
<name>A0A427YRP4_9TREE</name>
<dbReference type="EMBL" id="RSCD01000003">
    <property type="protein sequence ID" value="RSH93793.1"/>
    <property type="molecule type" value="Genomic_DNA"/>
</dbReference>
<dbReference type="SUPFAM" id="SSF57701">
    <property type="entry name" value="Zn2/Cys6 DNA-binding domain"/>
    <property type="match status" value="1"/>
</dbReference>
<dbReference type="PANTHER" id="PTHR31845:SF17">
    <property type="entry name" value="ZN(II)2CYS6 TRANSCRIPTION FACTOR (EUROFUNG)"/>
    <property type="match status" value="1"/>
</dbReference>
<evidence type="ECO:0000256" key="1">
    <source>
        <dbReference type="ARBA" id="ARBA00004123"/>
    </source>
</evidence>
<keyword evidence="9" id="KW-1185">Reference proteome</keyword>
<protein>
    <recommendedName>
        <fullName evidence="7">Zn(2)-C6 fungal-type domain-containing protein</fullName>
    </recommendedName>
</protein>
<dbReference type="InterPro" id="IPR001138">
    <property type="entry name" value="Zn2Cys6_DnaBD"/>
</dbReference>